<dbReference type="SUPFAM" id="SSF52540">
    <property type="entry name" value="P-loop containing nucleoside triphosphate hydrolases"/>
    <property type="match status" value="2"/>
</dbReference>
<protein>
    <submittedName>
        <fullName evidence="6">Putative DNA repair helicase</fullName>
    </submittedName>
</protein>
<dbReference type="SMART" id="SM00487">
    <property type="entry name" value="DEXDc"/>
    <property type="match status" value="1"/>
</dbReference>
<evidence type="ECO:0000256" key="3">
    <source>
        <dbReference type="ARBA" id="ARBA00022806"/>
    </source>
</evidence>
<keyword evidence="3 6" id="KW-0347">Helicase</keyword>
<dbReference type="GO" id="GO:0016787">
    <property type="term" value="F:hydrolase activity"/>
    <property type="evidence" value="ECO:0007669"/>
    <property type="project" value="UniProtKB-KW"/>
</dbReference>
<dbReference type="InterPro" id="IPR027417">
    <property type="entry name" value="P-loop_NTPase"/>
</dbReference>
<evidence type="ECO:0000313" key="6">
    <source>
        <dbReference type="EMBL" id="AQT28643.1"/>
    </source>
</evidence>
<dbReference type="InterPro" id="IPR006935">
    <property type="entry name" value="Helicase/UvrB_N"/>
</dbReference>
<dbReference type="InterPro" id="IPR050615">
    <property type="entry name" value="ATP-dep_DNA_Helicase"/>
</dbReference>
<dbReference type="Gene3D" id="3.40.50.300">
    <property type="entry name" value="P-loop containing nucleotide triphosphate hydrolases"/>
    <property type="match status" value="2"/>
</dbReference>
<dbReference type="PANTHER" id="PTHR11274">
    <property type="entry name" value="RAD25/XP-B DNA REPAIR HELICASE"/>
    <property type="match status" value="1"/>
</dbReference>
<dbReference type="Pfam" id="PF04851">
    <property type="entry name" value="ResIII"/>
    <property type="match status" value="1"/>
</dbReference>
<feature type="domain" description="Helicase ATP-binding" evidence="5">
    <location>
        <begin position="128"/>
        <end position="276"/>
    </location>
</feature>
<dbReference type="GO" id="GO:0004386">
    <property type="term" value="F:helicase activity"/>
    <property type="evidence" value="ECO:0007669"/>
    <property type="project" value="UniProtKB-KW"/>
</dbReference>
<dbReference type="GO" id="GO:0003677">
    <property type="term" value="F:DNA binding"/>
    <property type="evidence" value="ECO:0007669"/>
    <property type="project" value="InterPro"/>
</dbReference>
<accession>A0A1S6L392</accession>
<dbReference type="GO" id="GO:0005524">
    <property type="term" value="F:ATP binding"/>
    <property type="evidence" value="ECO:0007669"/>
    <property type="project" value="UniProtKB-KW"/>
</dbReference>
<keyword evidence="4" id="KW-0067">ATP-binding</keyword>
<keyword evidence="1" id="KW-0547">Nucleotide-binding</keyword>
<organism evidence="6 7">
    <name type="scientific">Erwinia phage vB_EamM_Yoloswag</name>
    <dbReference type="NCBI Taxonomy" id="1958956"/>
    <lineage>
        <taxon>Viruses</taxon>
        <taxon>Duplodnaviria</taxon>
        <taxon>Heunggongvirae</taxon>
        <taxon>Uroviricota</taxon>
        <taxon>Caudoviricetes</taxon>
        <taxon>Yoloswagvirus</taxon>
        <taxon>Yoloswagvirus yoloswag</taxon>
    </lineage>
</organism>
<evidence type="ECO:0000256" key="2">
    <source>
        <dbReference type="ARBA" id="ARBA00022801"/>
    </source>
</evidence>
<evidence type="ECO:0000256" key="4">
    <source>
        <dbReference type="ARBA" id="ARBA00022840"/>
    </source>
</evidence>
<evidence type="ECO:0000259" key="5">
    <source>
        <dbReference type="PROSITE" id="PS51192"/>
    </source>
</evidence>
<evidence type="ECO:0000256" key="1">
    <source>
        <dbReference type="ARBA" id="ARBA00022741"/>
    </source>
</evidence>
<keyword evidence="2" id="KW-0378">Hydrolase</keyword>
<proteinExistence type="predicted"/>
<reference evidence="6 7" key="1">
    <citation type="submission" date="2017-01" db="EMBL/GenBank/DDBJ databases">
        <authorList>
            <person name="Mah S.A."/>
            <person name="Swanson W.J."/>
            <person name="Moy G.W."/>
            <person name="Vacquier V.D."/>
        </authorList>
    </citation>
    <scope>NUCLEOTIDE SEQUENCE [LARGE SCALE GENOMIC DNA]</scope>
</reference>
<evidence type="ECO:0000313" key="7">
    <source>
        <dbReference type="Proteomes" id="UP000221250"/>
    </source>
</evidence>
<name>A0A1S6L392_9CAUD</name>
<gene>
    <name evidence="6" type="ORF">YOLOSWAG_163</name>
</gene>
<sequence>MAKPKVIVDSRIHIPIKVVDAPSIIKKLTKYEFENAVCKNCEFKSVRPSEECRSCSKGGLLDITVLAKLTDKKGQRCVSIPYGELHRFEETTGLKTKNCKFINNTSRVKYDYPVKFTSKLRDYQEEPFADLLGELSGLLQAPPRSGKTVMGTAGAIETGYKTIIMADQKDFLDGFYETIEQMTNLPDLEEKTGKKLFGFPKKDVDYENFQIILITYQSLIGDNKQARKRMKLLNDNFGTIFVDEVHAANAACFSRTLANLTMKFRYGLTATPKRKDGKHWIVESVMGPVVAKAYVKELRPKVTIHKTSNKVFNKANYNNKSGWMRFCKFLANHPDRNDKIFEWIIRDLDAGRSLVIPIMFTEQARDLVRRINEHYGEEIAAVFLGGAREAKKRKPIVDAAREGRIRCVVGMRRLMQRGLNVPAWDTLYYIMPMNNKPNWKQESCRILTPAADKRTPVIRMFIDPRMEKSMGFARSVLKMCWEFNYAKAKRTPKKLRDWMGVVSRGDVLDGELPDYFEPEPQKKGIPSNLGMRRF</sequence>
<dbReference type="EMBL" id="KY448244">
    <property type="protein sequence ID" value="AQT28643.1"/>
    <property type="molecule type" value="Genomic_DNA"/>
</dbReference>
<dbReference type="Proteomes" id="UP000221250">
    <property type="component" value="Segment"/>
</dbReference>
<keyword evidence="7" id="KW-1185">Reference proteome</keyword>
<dbReference type="PROSITE" id="PS51192">
    <property type="entry name" value="HELICASE_ATP_BIND_1"/>
    <property type="match status" value="1"/>
</dbReference>
<dbReference type="PANTHER" id="PTHR11274:SF0">
    <property type="entry name" value="GENERAL TRANSCRIPTION AND DNA REPAIR FACTOR IIH HELICASE SUBUNIT XPB"/>
    <property type="match status" value="1"/>
</dbReference>
<dbReference type="InterPro" id="IPR014001">
    <property type="entry name" value="Helicase_ATP-bd"/>
</dbReference>